<evidence type="ECO:0000313" key="3">
    <source>
        <dbReference type="Proteomes" id="UP001597112"/>
    </source>
</evidence>
<comment type="caution">
    <text evidence="2">The sequence shown here is derived from an EMBL/GenBank/DDBJ whole genome shotgun (WGS) entry which is preliminary data.</text>
</comment>
<dbReference type="GO" id="GO:0016787">
    <property type="term" value="F:hydrolase activity"/>
    <property type="evidence" value="ECO:0007669"/>
    <property type="project" value="UniProtKB-KW"/>
</dbReference>
<name>A0ABW3JXM6_9BACT</name>
<dbReference type="SUPFAM" id="SSF52266">
    <property type="entry name" value="SGNH hydrolase"/>
    <property type="match status" value="1"/>
</dbReference>
<gene>
    <name evidence="2" type="ORF">ACFQ21_01490</name>
</gene>
<dbReference type="CDD" id="cd01832">
    <property type="entry name" value="SGNH_hydrolase_like_1"/>
    <property type="match status" value="1"/>
</dbReference>
<reference evidence="3" key="1">
    <citation type="journal article" date="2019" name="Int. J. Syst. Evol. Microbiol.">
        <title>The Global Catalogue of Microorganisms (GCM) 10K type strain sequencing project: providing services to taxonomists for standard genome sequencing and annotation.</title>
        <authorList>
            <consortium name="The Broad Institute Genomics Platform"/>
            <consortium name="The Broad Institute Genome Sequencing Center for Infectious Disease"/>
            <person name="Wu L."/>
            <person name="Ma J."/>
        </authorList>
    </citation>
    <scope>NUCLEOTIDE SEQUENCE [LARGE SCALE GENOMIC DNA]</scope>
    <source>
        <strain evidence="3">CCUG 58938</strain>
    </source>
</reference>
<keyword evidence="3" id="KW-1185">Reference proteome</keyword>
<dbReference type="InterPro" id="IPR013830">
    <property type="entry name" value="SGNH_hydro"/>
</dbReference>
<evidence type="ECO:0000259" key="1">
    <source>
        <dbReference type="Pfam" id="PF13472"/>
    </source>
</evidence>
<dbReference type="InterPro" id="IPR036514">
    <property type="entry name" value="SGNH_hydro_sf"/>
</dbReference>
<keyword evidence="2" id="KW-0378">Hydrolase</keyword>
<evidence type="ECO:0000313" key="2">
    <source>
        <dbReference type="EMBL" id="MFD0997950.1"/>
    </source>
</evidence>
<dbReference type="Gene3D" id="3.40.50.1110">
    <property type="entry name" value="SGNH hydrolase"/>
    <property type="match status" value="1"/>
</dbReference>
<dbReference type="EMBL" id="JBHTKA010000001">
    <property type="protein sequence ID" value="MFD0997950.1"/>
    <property type="molecule type" value="Genomic_DNA"/>
</dbReference>
<protein>
    <submittedName>
        <fullName evidence="2">SGNH/GDSL hydrolase family protein</fullName>
        <ecNumber evidence="2">3.1.-.-</ecNumber>
    </submittedName>
</protein>
<feature type="domain" description="SGNH hydrolase-type esterase" evidence="1">
    <location>
        <begin position="26"/>
        <end position="204"/>
    </location>
</feature>
<organism evidence="2 3">
    <name type="scientific">Ohtaekwangia kribbensis</name>
    <dbReference type="NCBI Taxonomy" id="688913"/>
    <lineage>
        <taxon>Bacteria</taxon>
        <taxon>Pseudomonadati</taxon>
        <taxon>Bacteroidota</taxon>
        <taxon>Cytophagia</taxon>
        <taxon>Cytophagales</taxon>
        <taxon>Fulvivirgaceae</taxon>
        <taxon>Ohtaekwangia</taxon>
    </lineage>
</organism>
<dbReference type="Pfam" id="PF13472">
    <property type="entry name" value="Lipase_GDSL_2"/>
    <property type="match status" value="1"/>
</dbReference>
<proteinExistence type="predicted"/>
<accession>A0ABW3JXM6</accession>
<dbReference type="RefSeq" id="WP_377573801.1">
    <property type="nucleotide sequence ID" value="NZ_JBHTKA010000001.1"/>
</dbReference>
<dbReference type="EC" id="3.1.-.-" evidence="2"/>
<sequence>MRKFIVIFIFLSTQGMAQHGTIKFLALGDSYTIGESVAVNERWPVQLAHALRAKGIDCSEPQIVATTGWRTDDLKHAIEKARLKPEYTLVSLLIGVNNYYQGKSAESYAPEFEELLRTAIALAQGDKSRVFVVSIPDYGYTPFGKEKQNVISTGIDAYNAINKSVAQKLGVKYIYITDISRKGLTDHDLVATDGLHPSGKMYRAWVERMLGVIR</sequence>
<dbReference type="Proteomes" id="UP001597112">
    <property type="component" value="Unassembled WGS sequence"/>
</dbReference>